<dbReference type="Proteomes" id="UP000607653">
    <property type="component" value="Unassembled WGS sequence"/>
</dbReference>
<gene>
    <name evidence="1" type="ORF">HUJ06_008782</name>
</gene>
<proteinExistence type="predicted"/>
<reference evidence="1 2" key="1">
    <citation type="journal article" date="2020" name="Mol. Biol. Evol.">
        <title>Distinct Expression and Methylation Patterns for Genes with Different Fates following a Single Whole-Genome Duplication in Flowering Plants.</title>
        <authorList>
            <person name="Shi T."/>
            <person name="Rahmani R.S."/>
            <person name="Gugger P.F."/>
            <person name="Wang M."/>
            <person name="Li H."/>
            <person name="Zhang Y."/>
            <person name="Li Z."/>
            <person name="Wang Q."/>
            <person name="Van de Peer Y."/>
            <person name="Marchal K."/>
            <person name="Chen J."/>
        </authorList>
    </citation>
    <scope>NUCLEOTIDE SEQUENCE [LARGE SCALE GENOMIC DNA]</scope>
    <source>
        <tissue evidence="1">Leaf</tissue>
    </source>
</reference>
<evidence type="ECO:0000313" key="1">
    <source>
        <dbReference type="EMBL" id="DAD38141.1"/>
    </source>
</evidence>
<protein>
    <submittedName>
        <fullName evidence="1">Uncharacterized protein</fullName>
    </submittedName>
</protein>
<accession>A0A822Z362</accession>
<name>A0A822Z362_NELNU</name>
<organism evidence="1 2">
    <name type="scientific">Nelumbo nucifera</name>
    <name type="common">Sacred lotus</name>
    <dbReference type="NCBI Taxonomy" id="4432"/>
    <lineage>
        <taxon>Eukaryota</taxon>
        <taxon>Viridiplantae</taxon>
        <taxon>Streptophyta</taxon>
        <taxon>Embryophyta</taxon>
        <taxon>Tracheophyta</taxon>
        <taxon>Spermatophyta</taxon>
        <taxon>Magnoliopsida</taxon>
        <taxon>Proteales</taxon>
        <taxon>Nelumbonaceae</taxon>
        <taxon>Nelumbo</taxon>
    </lineage>
</organism>
<dbReference type="EMBL" id="DUZY01000004">
    <property type="protein sequence ID" value="DAD38141.1"/>
    <property type="molecule type" value="Genomic_DNA"/>
</dbReference>
<keyword evidence="2" id="KW-1185">Reference proteome</keyword>
<comment type="caution">
    <text evidence="1">The sequence shown here is derived from an EMBL/GenBank/DDBJ whole genome shotgun (WGS) entry which is preliminary data.</text>
</comment>
<evidence type="ECO:0000313" key="2">
    <source>
        <dbReference type="Proteomes" id="UP000607653"/>
    </source>
</evidence>
<sequence length="69" mass="7774">MFYPTGFLEKQRSIINYQAIDNTTRWIFQVYYTSSAPNSLSGGSSSGSNVNNQQHSKLITINTFHLQLG</sequence>
<dbReference type="AlphaFoldDB" id="A0A822Z362"/>